<evidence type="ECO:0000313" key="8">
    <source>
        <dbReference type="Proteomes" id="UP000053268"/>
    </source>
</evidence>
<feature type="transmembrane region" description="Helical" evidence="5">
    <location>
        <begin position="495"/>
        <end position="516"/>
    </location>
</feature>
<accession>A0A194PCQ2</accession>
<evidence type="ECO:0000256" key="2">
    <source>
        <dbReference type="ARBA" id="ARBA00022692"/>
    </source>
</evidence>
<dbReference type="Gene3D" id="1.20.1250.20">
    <property type="entry name" value="MFS general substrate transporter like domains"/>
    <property type="match status" value="1"/>
</dbReference>
<feature type="transmembrane region" description="Helical" evidence="5">
    <location>
        <begin position="435"/>
        <end position="459"/>
    </location>
</feature>
<dbReference type="PROSITE" id="PS00216">
    <property type="entry name" value="SUGAR_TRANSPORT_1"/>
    <property type="match status" value="1"/>
</dbReference>
<feature type="transmembrane region" description="Helical" evidence="5">
    <location>
        <begin position="269"/>
        <end position="287"/>
    </location>
</feature>
<sequence>MRCLPLIEGGVDAQKENIFPFHASSHPERPHPLLIHGKGKRTKLGLRNAHSSDETQNCFHFTYVFCVVVVFHRASRADSCEDVKVGSTTVIIKYCLYVDRYTDRGRPRKRFIDCVNDDMIRKVLTTKMTKDRSIWKKKMRRWPYYNLANQEWKRTLVGSMHSLGIMAGLLIVGPLSDRFGRKNVLVVTGTLGGVFGVAKSFSPWYWFYCALEFLEAAIGDCCSPCYILMTEIVSGNQRIIFTLMCILGHPFGTFMTALVAWLFPFWKTYLRILYAPCLLYVLYIFFLDESPRWLLIKKRKAKATSILEKAVRRNNVLIEKNVVENIVCEDFVKTAYLNVLKTTFQSKLLRKRFFVCLVWWTTSTFVNYGMSINAVTLYGNKYVNFALLGIVEALGMFMMTFIMIRFRRKYPLMSCFFAAAVLCISQPFVPKNLSWLSILLYMIGKLMTSLYFGITYLYTSELYPTLTRNSMHALCSSLGRIGAIIAPQTPLLMEYWSGFPPLIFGLVSIFAGLLTITVPDISNQALPDTVRQAEELGDPDVQISSHVTKNTMQ</sequence>
<dbReference type="AlphaFoldDB" id="A0A194PCQ2"/>
<comment type="subcellular location">
    <subcellularLocation>
        <location evidence="1">Membrane</location>
        <topology evidence="1">Multi-pass membrane protein</topology>
    </subcellularLocation>
</comment>
<dbReference type="GO" id="GO:0022857">
    <property type="term" value="F:transmembrane transporter activity"/>
    <property type="evidence" value="ECO:0007669"/>
    <property type="project" value="InterPro"/>
</dbReference>
<protein>
    <submittedName>
        <fullName evidence="7">Solute carrier family 22 member 3</fullName>
    </submittedName>
</protein>
<evidence type="ECO:0000256" key="5">
    <source>
        <dbReference type="SAM" id="Phobius"/>
    </source>
</evidence>
<dbReference type="PANTHER" id="PTHR24064">
    <property type="entry name" value="SOLUTE CARRIER FAMILY 22 MEMBER"/>
    <property type="match status" value="1"/>
</dbReference>
<dbReference type="InterPro" id="IPR020846">
    <property type="entry name" value="MFS_dom"/>
</dbReference>
<feature type="transmembrane region" description="Helical" evidence="5">
    <location>
        <begin position="156"/>
        <end position="175"/>
    </location>
</feature>
<dbReference type="Proteomes" id="UP000053268">
    <property type="component" value="Unassembled WGS sequence"/>
</dbReference>
<dbReference type="SUPFAM" id="SSF103473">
    <property type="entry name" value="MFS general substrate transporter"/>
    <property type="match status" value="1"/>
</dbReference>
<evidence type="ECO:0000256" key="3">
    <source>
        <dbReference type="ARBA" id="ARBA00022989"/>
    </source>
</evidence>
<dbReference type="GO" id="GO:0016020">
    <property type="term" value="C:membrane"/>
    <property type="evidence" value="ECO:0007669"/>
    <property type="project" value="UniProtKB-SubCell"/>
</dbReference>
<evidence type="ECO:0000259" key="6">
    <source>
        <dbReference type="PROSITE" id="PS50850"/>
    </source>
</evidence>
<organism evidence="7 8">
    <name type="scientific">Papilio xuthus</name>
    <name type="common">Asian swallowtail butterfly</name>
    <dbReference type="NCBI Taxonomy" id="66420"/>
    <lineage>
        <taxon>Eukaryota</taxon>
        <taxon>Metazoa</taxon>
        <taxon>Ecdysozoa</taxon>
        <taxon>Arthropoda</taxon>
        <taxon>Hexapoda</taxon>
        <taxon>Insecta</taxon>
        <taxon>Pterygota</taxon>
        <taxon>Neoptera</taxon>
        <taxon>Endopterygota</taxon>
        <taxon>Lepidoptera</taxon>
        <taxon>Glossata</taxon>
        <taxon>Ditrysia</taxon>
        <taxon>Papilionoidea</taxon>
        <taxon>Papilionidae</taxon>
        <taxon>Papilioninae</taxon>
        <taxon>Papilio</taxon>
    </lineage>
</organism>
<feature type="transmembrane region" description="Helical" evidence="5">
    <location>
        <begin position="410"/>
        <end position="429"/>
    </location>
</feature>
<dbReference type="InterPro" id="IPR036259">
    <property type="entry name" value="MFS_trans_sf"/>
</dbReference>
<gene>
    <name evidence="7" type="ORF">RR46_14575</name>
</gene>
<evidence type="ECO:0000313" key="7">
    <source>
        <dbReference type="EMBL" id="KPI91071.1"/>
    </source>
</evidence>
<keyword evidence="8" id="KW-1185">Reference proteome</keyword>
<dbReference type="PROSITE" id="PS50850">
    <property type="entry name" value="MFS"/>
    <property type="match status" value="1"/>
</dbReference>
<reference evidence="7 8" key="1">
    <citation type="journal article" date="2015" name="Nat. Commun.">
        <title>Outbred genome sequencing and CRISPR/Cas9 gene editing in butterflies.</title>
        <authorList>
            <person name="Li X."/>
            <person name="Fan D."/>
            <person name="Zhang W."/>
            <person name="Liu G."/>
            <person name="Zhang L."/>
            <person name="Zhao L."/>
            <person name="Fang X."/>
            <person name="Chen L."/>
            <person name="Dong Y."/>
            <person name="Chen Y."/>
            <person name="Ding Y."/>
            <person name="Zhao R."/>
            <person name="Feng M."/>
            <person name="Zhu Y."/>
            <person name="Feng Y."/>
            <person name="Jiang X."/>
            <person name="Zhu D."/>
            <person name="Xiang H."/>
            <person name="Feng X."/>
            <person name="Li S."/>
            <person name="Wang J."/>
            <person name="Zhang G."/>
            <person name="Kronforst M.R."/>
            <person name="Wang W."/>
        </authorList>
    </citation>
    <scope>NUCLEOTIDE SEQUENCE [LARGE SCALE GENOMIC DNA]</scope>
    <source>
        <strain evidence="7">Ya'a_city_454_Px</strain>
        <tissue evidence="7">Whole body</tissue>
    </source>
</reference>
<proteinExistence type="predicted"/>
<keyword evidence="3 5" id="KW-1133">Transmembrane helix</keyword>
<dbReference type="InterPro" id="IPR005829">
    <property type="entry name" value="Sugar_transporter_CS"/>
</dbReference>
<dbReference type="InterPro" id="IPR005828">
    <property type="entry name" value="MFS_sugar_transport-like"/>
</dbReference>
<feature type="transmembrane region" description="Helical" evidence="5">
    <location>
        <begin position="240"/>
        <end position="263"/>
    </location>
</feature>
<feature type="transmembrane region" description="Helical" evidence="5">
    <location>
        <begin position="382"/>
        <end position="403"/>
    </location>
</feature>
<keyword evidence="4 5" id="KW-0472">Membrane</keyword>
<name>A0A194PCQ2_PAPXU</name>
<evidence type="ECO:0000256" key="1">
    <source>
        <dbReference type="ARBA" id="ARBA00004141"/>
    </source>
</evidence>
<dbReference type="EMBL" id="KQ459606">
    <property type="protein sequence ID" value="KPI91071.1"/>
    <property type="molecule type" value="Genomic_DNA"/>
</dbReference>
<feature type="domain" description="Major facilitator superfamily (MFS) profile" evidence="6">
    <location>
        <begin position="89"/>
        <end position="523"/>
    </location>
</feature>
<keyword evidence="2 5" id="KW-0812">Transmembrane</keyword>
<evidence type="ECO:0000256" key="4">
    <source>
        <dbReference type="ARBA" id="ARBA00023136"/>
    </source>
</evidence>
<dbReference type="Pfam" id="PF00083">
    <property type="entry name" value="Sugar_tr"/>
    <property type="match status" value="1"/>
</dbReference>
<feature type="transmembrane region" description="Helical" evidence="5">
    <location>
        <begin position="353"/>
        <end position="370"/>
    </location>
</feature>
<dbReference type="STRING" id="66420.A0A194PCQ2"/>